<keyword evidence="3" id="KW-1185">Reference proteome</keyword>
<dbReference type="InterPro" id="IPR003812">
    <property type="entry name" value="Fido"/>
</dbReference>
<proteinExistence type="predicted"/>
<organism evidence="2 3">
    <name type="scientific">Gordonia phage Aleemily</name>
    <dbReference type="NCBI Taxonomy" id="2965181"/>
    <lineage>
        <taxon>Viruses</taxon>
        <taxon>Duplodnaviria</taxon>
        <taxon>Heunggongvirae</taxon>
        <taxon>Uroviricota</taxon>
        <taxon>Caudoviricetes</taxon>
        <taxon>Kruegerviridae</taxon>
        <taxon>Cafassovirus</taxon>
        <taxon>Cafassovirus aleemily</taxon>
    </lineage>
</organism>
<sequence length="131" mass="14394">MTVHYLSGEEILVAGSIASGFTLTVGEPAQFEANVARPATSMFGEDAFPDLWTKAAALLHAFATTQTLLDGNKRTAWAAAWTFLIFNGEVPLWWSAKLMDAYAERFMLQVAAGDLTVEQIATRLHEQAPRY</sequence>
<protein>
    <recommendedName>
        <fullName evidence="1">Fido domain-containing protein</fullName>
    </recommendedName>
</protein>
<evidence type="ECO:0000313" key="2">
    <source>
        <dbReference type="EMBL" id="UVK59852.1"/>
    </source>
</evidence>
<evidence type="ECO:0000313" key="3">
    <source>
        <dbReference type="Proteomes" id="UP001059192"/>
    </source>
</evidence>
<name>A0A9E7QEZ8_9CAUD</name>
<evidence type="ECO:0000259" key="1">
    <source>
        <dbReference type="PROSITE" id="PS51459"/>
    </source>
</evidence>
<dbReference type="Gene3D" id="1.20.120.1870">
    <property type="entry name" value="Fic/DOC protein, Fido domain"/>
    <property type="match status" value="1"/>
</dbReference>
<gene>
    <name evidence="2" type="primary">112</name>
    <name evidence="2" type="ORF">SEA_ALEEMILY_112</name>
</gene>
<reference evidence="2" key="1">
    <citation type="submission" date="2022-07" db="EMBL/GenBank/DDBJ databases">
        <authorList>
            <person name="Basulto B.M."/>
            <person name="Goecke B.E."/>
            <person name="Engstrom E.M."/>
            <person name="Moore Y."/>
            <person name="Pitman H.D."/>
            <person name="Schroeder M.D."/>
            <person name="Simpson G.E."/>
            <person name="Welch N."/>
            <person name="Tibbetts T.J."/>
            <person name="Butela K.A."/>
            <person name="Garlena R.A."/>
            <person name="Russell D.A."/>
            <person name="Jacobs-Sera D."/>
            <person name="Hatfull G.F."/>
        </authorList>
    </citation>
    <scope>NUCLEOTIDE SEQUENCE</scope>
</reference>
<dbReference type="EMBL" id="ON970578">
    <property type="protein sequence ID" value="UVK59852.1"/>
    <property type="molecule type" value="Genomic_DNA"/>
</dbReference>
<dbReference type="InterPro" id="IPR036597">
    <property type="entry name" value="Fido-like_dom_sf"/>
</dbReference>
<dbReference type="InterPro" id="IPR053737">
    <property type="entry name" value="Type_II_TA_Toxin"/>
</dbReference>
<dbReference type="Proteomes" id="UP001059192">
    <property type="component" value="Segment"/>
</dbReference>
<dbReference type="Pfam" id="PF02661">
    <property type="entry name" value="Fic"/>
    <property type="match status" value="1"/>
</dbReference>
<dbReference type="SUPFAM" id="SSF140931">
    <property type="entry name" value="Fic-like"/>
    <property type="match status" value="1"/>
</dbReference>
<accession>A0A9E7QEZ8</accession>
<dbReference type="PROSITE" id="PS51459">
    <property type="entry name" value="FIDO"/>
    <property type="match status" value="1"/>
</dbReference>
<feature type="domain" description="Fido" evidence="1">
    <location>
        <begin position="1"/>
        <end position="126"/>
    </location>
</feature>